<dbReference type="Gene3D" id="1.10.510.10">
    <property type="entry name" value="Transferase(Phosphotransferase) domain 1"/>
    <property type="match status" value="1"/>
</dbReference>
<feature type="compositionally biased region" description="Polar residues" evidence="8">
    <location>
        <begin position="403"/>
        <end position="413"/>
    </location>
</feature>
<evidence type="ECO:0000256" key="1">
    <source>
        <dbReference type="ARBA" id="ARBA00022527"/>
    </source>
</evidence>
<dbReference type="GO" id="GO:0004703">
    <property type="term" value="F:G protein-coupled receptor kinase activity"/>
    <property type="evidence" value="ECO:0007669"/>
    <property type="project" value="TreeGrafter"/>
</dbReference>
<dbReference type="PROSITE" id="PS00107">
    <property type="entry name" value="PROTEIN_KINASE_ATP"/>
    <property type="match status" value="1"/>
</dbReference>
<dbReference type="PROSITE" id="PS50011">
    <property type="entry name" value="PROTEIN_KINASE_DOM"/>
    <property type="match status" value="1"/>
</dbReference>
<dbReference type="GO" id="GO:0007186">
    <property type="term" value="P:G protein-coupled receptor signaling pathway"/>
    <property type="evidence" value="ECO:0007669"/>
    <property type="project" value="TreeGrafter"/>
</dbReference>
<evidence type="ECO:0000256" key="3">
    <source>
        <dbReference type="ARBA" id="ARBA00022741"/>
    </source>
</evidence>
<dbReference type="FunFam" id="3.30.200.20:FF:000347">
    <property type="entry name" value="serine/threonine-protein kinase 32A isoform X2"/>
    <property type="match status" value="1"/>
</dbReference>
<dbReference type="FunFam" id="1.10.510.10:FF:000169">
    <property type="entry name" value="Serine/threonine-protein kinase 32A"/>
    <property type="match status" value="1"/>
</dbReference>
<dbReference type="EMBL" id="CAXITT010000670">
    <property type="protein sequence ID" value="CAL1545059.1"/>
    <property type="molecule type" value="Genomic_DNA"/>
</dbReference>
<comment type="caution">
    <text evidence="10">The sequence shown here is derived from an EMBL/GenBank/DDBJ whole genome shotgun (WGS) entry which is preliminary data.</text>
</comment>
<dbReference type="InterPro" id="IPR000719">
    <property type="entry name" value="Prot_kinase_dom"/>
</dbReference>
<keyword evidence="5 6" id="KW-0067">ATP-binding</keyword>
<dbReference type="Pfam" id="PF00069">
    <property type="entry name" value="Pkinase"/>
    <property type="match status" value="1"/>
</dbReference>
<dbReference type="GO" id="GO:0001664">
    <property type="term" value="F:G protein-coupled receptor binding"/>
    <property type="evidence" value="ECO:0007669"/>
    <property type="project" value="TreeGrafter"/>
</dbReference>
<dbReference type="GO" id="GO:0005524">
    <property type="term" value="F:ATP binding"/>
    <property type="evidence" value="ECO:0007669"/>
    <property type="project" value="UniProtKB-UniRule"/>
</dbReference>
<keyword evidence="4" id="KW-0418">Kinase</keyword>
<evidence type="ECO:0000256" key="8">
    <source>
        <dbReference type="SAM" id="MobiDB-lite"/>
    </source>
</evidence>
<evidence type="ECO:0000313" key="10">
    <source>
        <dbReference type="EMBL" id="CAL1545059.1"/>
    </source>
</evidence>
<evidence type="ECO:0000256" key="5">
    <source>
        <dbReference type="ARBA" id="ARBA00022840"/>
    </source>
</evidence>
<dbReference type="SUPFAM" id="SSF56112">
    <property type="entry name" value="Protein kinase-like (PK-like)"/>
    <property type="match status" value="1"/>
</dbReference>
<feature type="binding site" evidence="6">
    <location>
        <position position="71"/>
    </location>
    <ligand>
        <name>ATP</name>
        <dbReference type="ChEBI" id="CHEBI:30616"/>
    </ligand>
</feature>
<keyword evidence="1 7" id="KW-0723">Serine/threonine-protein kinase</keyword>
<feature type="domain" description="Protein kinase" evidence="9">
    <location>
        <begin position="42"/>
        <end position="302"/>
    </location>
</feature>
<evidence type="ECO:0000313" key="11">
    <source>
        <dbReference type="Proteomes" id="UP001497497"/>
    </source>
</evidence>
<accession>A0AAV2IED2</accession>
<evidence type="ECO:0000256" key="6">
    <source>
        <dbReference type="PROSITE-ProRule" id="PRU10141"/>
    </source>
</evidence>
<organism evidence="10 11">
    <name type="scientific">Lymnaea stagnalis</name>
    <name type="common">Great pond snail</name>
    <name type="synonym">Helix stagnalis</name>
    <dbReference type="NCBI Taxonomy" id="6523"/>
    <lineage>
        <taxon>Eukaryota</taxon>
        <taxon>Metazoa</taxon>
        <taxon>Spiralia</taxon>
        <taxon>Lophotrochozoa</taxon>
        <taxon>Mollusca</taxon>
        <taxon>Gastropoda</taxon>
        <taxon>Heterobranchia</taxon>
        <taxon>Euthyneura</taxon>
        <taxon>Panpulmonata</taxon>
        <taxon>Hygrophila</taxon>
        <taxon>Lymnaeoidea</taxon>
        <taxon>Lymnaeidae</taxon>
        <taxon>Lymnaea</taxon>
    </lineage>
</organism>
<dbReference type="PANTHER" id="PTHR24355">
    <property type="entry name" value="G PROTEIN-COUPLED RECEPTOR KINASE/RIBOSOMAL PROTEIN S6 KINASE"/>
    <property type="match status" value="1"/>
</dbReference>
<evidence type="ECO:0000259" key="9">
    <source>
        <dbReference type="PROSITE" id="PS50011"/>
    </source>
</evidence>
<dbReference type="InterPro" id="IPR008271">
    <property type="entry name" value="Ser/Thr_kinase_AS"/>
</dbReference>
<feature type="region of interest" description="Disordered" evidence="8">
    <location>
        <begin position="391"/>
        <end position="416"/>
    </location>
</feature>
<keyword evidence="2" id="KW-0808">Transferase</keyword>
<evidence type="ECO:0000256" key="4">
    <source>
        <dbReference type="ARBA" id="ARBA00022777"/>
    </source>
</evidence>
<name>A0AAV2IED2_LYMST</name>
<keyword evidence="11" id="KW-1185">Reference proteome</keyword>
<dbReference type="PANTHER" id="PTHR24355:SF30">
    <property type="entry name" value="SERINE_THREONINE-PROTEIN KINASE 32B ISOFORM X1"/>
    <property type="match status" value="1"/>
</dbReference>
<evidence type="ECO:0000256" key="7">
    <source>
        <dbReference type="RuleBase" id="RU000304"/>
    </source>
</evidence>
<sequence>MVIAWSPRDPKQTVKIGCTMGSGHSSKNEAFDGTGKVNFDHFQILRAIGKGSFGKVCIVQKKDTKMMFAMKYMNKAACAQQDAISNVIKEVDILKKVEHVFLVNLWYCFQDEEDMFMVVDLLLGGDLRYHMQEDLNFTEQHVQLYLAELTLALDYLRSKWILHRDIKPDNILLDEEGHVHITDFNIASEMRRSEPATSLSGTKPYMAPEIFSTALGEIRGYTFPIDWWALGVTMFELLKKRRPFNIYADTNPQDTLHIIYNTKIHYPSNVSDEMNDFLRQLLHLNPEQRIQTIQAVQSHPVMSNLNLEQVKAKAIKPLFVPSKDHLNCDPTYELEEMIIETKPLHKKKKRLAKQSSKKDSLSSEMVNRSVDEPSDLFKAFPYYDRELVLNGCSPGSPKDKNMNPDQTKQSSESAHPADVINSNITTSQASNFPDDNLHTATHSCMANTSVS</sequence>
<dbReference type="InterPro" id="IPR011009">
    <property type="entry name" value="Kinase-like_dom_sf"/>
</dbReference>
<proteinExistence type="inferred from homology"/>
<gene>
    <name evidence="10" type="ORF">GSLYS_00018542001</name>
</gene>
<dbReference type="Gene3D" id="3.30.200.20">
    <property type="entry name" value="Phosphorylase Kinase, domain 1"/>
    <property type="match status" value="1"/>
</dbReference>
<dbReference type="InterPro" id="IPR017441">
    <property type="entry name" value="Protein_kinase_ATP_BS"/>
</dbReference>
<dbReference type="GO" id="GO:0009966">
    <property type="term" value="P:regulation of signal transduction"/>
    <property type="evidence" value="ECO:0007669"/>
    <property type="project" value="TreeGrafter"/>
</dbReference>
<evidence type="ECO:0000256" key="2">
    <source>
        <dbReference type="ARBA" id="ARBA00022679"/>
    </source>
</evidence>
<feature type="region of interest" description="Disordered" evidence="8">
    <location>
        <begin position="344"/>
        <end position="368"/>
    </location>
</feature>
<keyword evidence="3 6" id="KW-0547">Nucleotide-binding</keyword>
<dbReference type="AlphaFoldDB" id="A0AAV2IED2"/>
<dbReference type="PROSITE" id="PS00108">
    <property type="entry name" value="PROTEIN_KINASE_ST"/>
    <property type="match status" value="1"/>
</dbReference>
<reference evidence="10 11" key="1">
    <citation type="submission" date="2024-04" db="EMBL/GenBank/DDBJ databases">
        <authorList>
            <consortium name="Genoscope - CEA"/>
            <person name="William W."/>
        </authorList>
    </citation>
    <scope>NUCLEOTIDE SEQUENCE [LARGE SCALE GENOMIC DNA]</scope>
</reference>
<dbReference type="CDD" id="cd05578">
    <property type="entry name" value="STKc_Yank1"/>
    <property type="match status" value="1"/>
</dbReference>
<comment type="similarity">
    <text evidence="7">Belongs to the protein kinase superfamily.</text>
</comment>
<dbReference type="Proteomes" id="UP001497497">
    <property type="component" value="Unassembled WGS sequence"/>
</dbReference>
<protein>
    <recommendedName>
        <fullName evidence="9">Protein kinase domain-containing protein</fullName>
    </recommendedName>
</protein>
<dbReference type="SMART" id="SM00220">
    <property type="entry name" value="S_TKc"/>
    <property type="match status" value="1"/>
</dbReference>